<evidence type="ECO:0000313" key="2">
    <source>
        <dbReference type="Proteomes" id="UP000518300"/>
    </source>
</evidence>
<accession>A0A848LNW9</accession>
<dbReference type="Proteomes" id="UP000518300">
    <property type="component" value="Unassembled WGS sequence"/>
</dbReference>
<gene>
    <name evidence="1" type="ORF">HG543_31640</name>
</gene>
<proteinExistence type="predicted"/>
<dbReference type="AlphaFoldDB" id="A0A848LNW9"/>
<reference evidence="1 2" key="1">
    <citation type="submission" date="2020-04" db="EMBL/GenBank/DDBJ databases">
        <title>Draft genome of Pyxidicoccus fallax type strain.</title>
        <authorList>
            <person name="Whitworth D.E."/>
        </authorList>
    </citation>
    <scope>NUCLEOTIDE SEQUENCE [LARGE SCALE GENOMIC DNA]</scope>
    <source>
        <strain evidence="1 2">DSM 14698</strain>
    </source>
</reference>
<keyword evidence="2" id="KW-1185">Reference proteome</keyword>
<dbReference type="EMBL" id="JABBJJ010000181">
    <property type="protein sequence ID" value="NMO19391.1"/>
    <property type="molecule type" value="Genomic_DNA"/>
</dbReference>
<comment type="caution">
    <text evidence="1">The sequence shown here is derived from an EMBL/GenBank/DDBJ whole genome shotgun (WGS) entry which is preliminary data.</text>
</comment>
<evidence type="ECO:0000313" key="1">
    <source>
        <dbReference type="EMBL" id="NMO19391.1"/>
    </source>
</evidence>
<sequence length="201" mass="21601">MSAVPRTGVAIKQCTDFMREVYREVSALFGDIDLVFADAGWSPVWSGNLVFAGISNAIEALPSRFPRSMGRVYAHARTGEPARHAAIVEVHLSPSFDADEATLVLTVVGLEEALAPDSIRGLYSDSDFAGNLLQQHGYTPGTAKDLTRDEHPRVFSGAPHLRIIAWPLTQMTSREALKQTVVAELTRAVAAQAPGGTGTTK</sequence>
<protein>
    <submittedName>
        <fullName evidence="1">Uncharacterized protein</fullName>
    </submittedName>
</protein>
<organism evidence="1 2">
    <name type="scientific">Pyxidicoccus fallax</name>
    <dbReference type="NCBI Taxonomy" id="394095"/>
    <lineage>
        <taxon>Bacteria</taxon>
        <taxon>Pseudomonadati</taxon>
        <taxon>Myxococcota</taxon>
        <taxon>Myxococcia</taxon>
        <taxon>Myxococcales</taxon>
        <taxon>Cystobacterineae</taxon>
        <taxon>Myxococcaceae</taxon>
        <taxon>Pyxidicoccus</taxon>
    </lineage>
</organism>
<name>A0A848LNW9_9BACT</name>
<dbReference type="RefSeq" id="WP_169348641.1">
    <property type="nucleotide sequence ID" value="NZ_JABBJJ010000181.1"/>
</dbReference>